<organism evidence="1">
    <name type="scientific">Anguilla anguilla</name>
    <name type="common">European freshwater eel</name>
    <name type="synonym">Muraena anguilla</name>
    <dbReference type="NCBI Taxonomy" id="7936"/>
    <lineage>
        <taxon>Eukaryota</taxon>
        <taxon>Metazoa</taxon>
        <taxon>Chordata</taxon>
        <taxon>Craniata</taxon>
        <taxon>Vertebrata</taxon>
        <taxon>Euteleostomi</taxon>
        <taxon>Actinopterygii</taxon>
        <taxon>Neopterygii</taxon>
        <taxon>Teleostei</taxon>
        <taxon>Anguilliformes</taxon>
        <taxon>Anguillidae</taxon>
        <taxon>Anguilla</taxon>
    </lineage>
</organism>
<protein>
    <submittedName>
        <fullName evidence="1">Uncharacterized protein</fullName>
    </submittedName>
</protein>
<accession>A0A0E9WQ28</accession>
<proteinExistence type="predicted"/>
<dbReference type="EMBL" id="GBXM01017009">
    <property type="protein sequence ID" value="JAH91568.1"/>
    <property type="molecule type" value="Transcribed_RNA"/>
</dbReference>
<reference evidence="1" key="2">
    <citation type="journal article" date="2015" name="Fish Shellfish Immunol.">
        <title>Early steps in the European eel (Anguilla anguilla)-Vibrio vulnificus interaction in the gills: Role of the RtxA13 toxin.</title>
        <authorList>
            <person name="Callol A."/>
            <person name="Pajuelo D."/>
            <person name="Ebbesson L."/>
            <person name="Teles M."/>
            <person name="MacKenzie S."/>
            <person name="Amaro C."/>
        </authorList>
    </citation>
    <scope>NUCLEOTIDE SEQUENCE</scope>
</reference>
<dbReference type="AlphaFoldDB" id="A0A0E9WQ28"/>
<evidence type="ECO:0000313" key="1">
    <source>
        <dbReference type="EMBL" id="JAH91568.1"/>
    </source>
</evidence>
<name>A0A0E9WQ28_ANGAN</name>
<sequence length="52" mass="6260">MNQEKLSENYKVTITFQWMECQCHITMPIHSLQTANISHTFFVVCNFVKFYK</sequence>
<reference evidence="1" key="1">
    <citation type="submission" date="2014-11" db="EMBL/GenBank/DDBJ databases">
        <authorList>
            <person name="Amaro Gonzalez C."/>
        </authorList>
    </citation>
    <scope>NUCLEOTIDE SEQUENCE</scope>
</reference>